<evidence type="ECO:0000259" key="7">
    <source>
        <dbReference type="PROSITE" id="PS50110"/>
    </source>
</evidence>
<dbReference type="PANTHER" id="PTHR43214">
    <property type="entry name" value="TWO-COMPONENT RESPONSE REGULATOR"/>
    <property type="match status" value="1"/>
</dbReference>
<dbReference type="PROSITE" id="PS00622">
    <property type="entry name" value="HTH_LUXR_1"/>
    <property type="match status" value="1"/>
</dbReference>
<evidence type="ECO:0000256" key="1">
    <source>
        <dbReference type="ARBA" id="ARBA00022553"/>
    </source>
</evidence>
<keyword evidence="4" id="KW-0804">Transcription</keyword>
<protein>
    <submittedName>
        <fullName evidence="8">Response regulator transcription factor</fullName>
    </submittedName>
</protein>
<evidence type="ECO:0000256" key="3">
    <source>
        <dbReference type="ARBA" id="ARBA00023125"/>
    </source>
</evidence>
<dbReference type="SMART" id="SM00448">
    <property type="entry name" value="REC"/>
    <property type="match status" value="1"/>
</dbReference>
<dbReference type="SUPFAM" id="SSF52172">
    <property type="entry name" value="CheY-like"/>
    <property type="match status" value="1"/>
</dbReference>
<reference evidence="9" key="1">
    <citation type="journal article" date="2019" name="Int. J. Syst. Evol. Microbiol.">
        <title>The Global Catalogue of Microorganisms (GCM) 10K type strain sequencing project: providing services to taxonomists for standard genome sequencing and annotation.</title>
        <authorList>
            <consortium name="The Broad Institute Genomics Platform"/>
            <consortium name="The Broad Institute Genome Sequencing Center for Infectious Disease"/>
            <person name="Wu L."/>
            <person name="Ma J."/>
        </authorList>
    </citation>
    <scope>NUCLEOTIDE SEQUENCE [LARGE SCALE GENOMIC DNA]</scope>
    <source>
        <strain evidence="9">JCM 15589</strain>
    </source>
</reference>
<evidence type="ECO:0000259" key="6">
    <source>
        <dbReference type="PROSITE" id="PS50043"/>
    </source>
</evidence>
<dbReference type="InterPro" id="IPR001789">
    <property type="entry name" value="Sig_transdc_resp-reg_receiver"/>
</dbReference>
<gene>
    <name evidence="8" type="ORF">GCM10009809_21400</name>
</gene>
<feature type="modified residue" description="4-aspartylphosphate" evidence="5">
    <location>
        <position position="69"/>
    </location>
</feature>
<dbReference type="PROSITE" id="PS50043">
    <property type="entry name" value="HTH_LUXR_2"/>
    <property type="match status" value="1"/>
</dbReference>
<keyword evidence="3" id="KW-0238">DNA-binding</keyword>
<keyword evidence="2" id="KW-0805">Transcription regulation</keyword>
<dbReference type="InterPro" id="IPR058245">
    <property type="entry name" value="NreC/VraR/RcsB-like_REC"/>
</dbReference>
<dbReference type="CDD" id="cd17535">
    <property type="entry name" value="REC_NarL-like"/>
    <property type="match status" value="1"/>
</dbReference>
<dbReference type="Pfam" id="PF00072">
    <property type="entry name" value="Response_reg"/>
    <property type="match status" value="1"/>
</dbReference>
<evidence type="ECO:0000256" key="5">
    <source>
        <dbReference type="PROSITE-ProRule" id="PRU00169"/>
    </source>
</evidence>
<dbReference type="InterPro" id="IPR011006">
    <property type="entry name" value="CheY-like_superfamily"/>
</dbReference>
<dbReference type="PANTHER" id="PTHR43214:SF24">
    <property type="entry name" value="TRANSCRIPTIONAL REGULATORY PROTEIN NARL-RELATED"/>
    <property type="match status" value="1"/>
</dbReference>
<feature type="domain" description="Response regulatory" evidence="7">
    <location>
        <begin position="18"/>
        <end position="141"/>
    </location>
</feature>
<dbReference type="CDD" id="cd06170">
    <property type="entry name" value="LuxR_C_like"/>
    <property type="match status" value="1"/>
</dbReference>
<name>A0ABP4VG15_9MICO</name>
<keyword evidence="9" id="KW-1185">Reference proteome</keyword>
<dbReference type="InterPro" id="IPR039420">
    <property type="entry name" value="WalR-like"/>
</dbReference>
<dbReference type="Gene3D" id="3.40.50.2300">
    <property type="match status" value="1"/>
</dbReference>
<accession>A0ABP4VG15</accession>
<sequence length="240" mass="24746">MGAMSDSGGTTGHDGATRVVLVDDDPLVRSGLRLILGGGPGLEVVAEAGDGLEALDVVARERPDVVLMDIRMPRLDGIEATRRLVAGGASRPAGSAAVRVIVLTTFDTDDMILEALRAGAAGFLLKDTPPDRLVAAVQAAAAGEPTLSPRVAQQLITAVTRDSAPDGKRRAVALIATLTDREREVALAVGRGLSNAEIAAELFMSVPTVKTHVSRILTKLDAANRVQAAIVVHDAGLAAT</sequence>
<proteinExistence type="predicted"/>
<evidence type="ECO:0000313" key="8">
    <source>
        <dbReference type="EMBL" id="GAA1725318.1"/>
    </source>
</evidence>
<comment type="caution">
    <text evidence="8">The sequence shown here is derived from an EMBL/GenBank/DDBJ whole genome shotgun (WGS) entry which is preliminary data.</text>
</comment>
<dbReference type="Proteomes" id="UP001501138">
    <property type="component" value="Unassembled WGS sequence"/>
</dbReference>
<evidence type="ECO:0000313" key="9">
    <source>
        <dbReference type="Proteomes" id="UP001501138"/>
    </source>
</evidence>
<evidence type="ECO:0000256" key="2">
    <source>
        <dbReference type="ARBA" id="ARBA00023015"/>
    </source>
</evidence>
<organism evidence="8 9">
    <name type="scientific">Isoptericola hypogeus</name>
    <dbReference type="NCBI Taxonomy" id="300179"/>
    <lineage>
        <taxon>Bacteria</taxon>
        <taxon>Bacillati</taxon>
        <taxon>Actinomycetota</taxon>
        <taxon>Actinomycetes</taxon>
        <taxon>Micrococcales</taxon>
        <taxon>Promicromonosporaceae</taxon>
        <taxon>Isoptericola</taxon>
    </lineage>
</organism>
<evidence type="ECO:0000256" key="4">
    <source>
        <dbReference type="ARBA" id="ARBA00023163"/>
    </source>
</evidence>
<dbReference type="SMART" id="SM00421">
    <property type="entry name" value="HTH_LUXR"/>
    <property type="match status" value="1"/>
</dbReference>
<dbReference type="EMBL" id="BAAAPM010000003">
    <property type="protein sequence ID" value="GAA1725318.1"/>
    <property type="molecule type" value="Genomic_DNA"/>
</dbReference>
<dbReference type="PRINTS" id="PR00038">
    <property type="entry name" value="HTHLUXR"/>
</dbReference>
<keyword evidence="1 5" id="KW-0597">Phosphoprotein</keyword>
<dbReference type="PROSITE" id="PS50110">
    <property type="entry name" value="RESPONSE_REGULATORY"/>
    <property type="match status" value="1"/>
</dbReference>
<dbReference type="Pfam" id="PF00196">
    <property type="entry name" value="GerE"/>
    <property type="match status" value="1"/>
</dbReference>
<feature type="domain" description="HTH luxR-type" evidence="6">
    <location>
        <begin position="171"/>
        <end position="236"/>
    </location>
</feature>
<dbReference type="InterPro" id="IPR000792">
    <property type="entry name" value="Tscrpt_reg_LuxR_C"/>
</dbReference>